<reference evidence="1" key="1">
    <citation type="submission" date="2024-07" db="EMBL/GenBank/DDBJ databases">
        <title>Identification and characteristics of an arsenic-resistant bacterial isolate, which belongs to a novel species.</title>
        <authorList>
            <person name="Juszczyk A."/>
            <person name="Kowalczyk A."/>
            <person name="Was K."/>
            <person name="Kosowicz W."/>
            <person name="Budzyn A."/>
            <person name="Latowski D."/>
        </authorList>
    </citation>
    <scope>NUCLEOTIDE SEQUENCE</scope>
    <source>
        <strain evidence="1">As8PL</strain>
    </source>
</reference>
<accession>A0AB39BP91</accession>
<gene>
    <name evidence="1" type="ORF">AB3N04_13040</name>
</gene>
<proteinExistence type="predicted"/>
<dbReference type="RefSeq" id="WP_368503180.1">
    <property type="nucleotide sequence ID" value="NZ_CP162551.1"/>
</dbReference>
<sequence length="92" mass="10475">MTTLMKDELELQTKKVLKLALQKKSIHVHGYLDTLIKKLEGLLKDLKVKVLQVIKDKSPVKGALRAYLETNLVESYQEPLVIELDALETMLS</sequence>
<name>A0AB39BP91_9BACI</name>
<protein>
    <submittedName>
        <fullName evidence="1">Uncharacterized protein</fullName>
    </submittedName>
</protein>
<dbReference type="EMBL" id="CP162551">
    <property type="protein sequence ID" value="XDI35636.1"/>
    <property type="molecule type" value="Genomic_DNA"/>
</dbReference>
<dbReference type="AlphaFoldDB" id="A0AB39BP91"/>
<evidence type="ECO:0000313" key="1">
    <source>
        <dbReference type="EMBL" id="XDI35636.1"/>
    </source>
</evidence>
<organism evidence="1">
    <name type="scientific">Alkalihalophilus sp. As8PL</name>
    <dbReference type="NCBI Taxonomy" id="3237103"/>
    <lineage>
        <taxon>Bacteria</taxon>
        <taxon>Bacillati</taxon>
        <taxon>Bacillota</taxon>
        <taxon>Bacilli</taxon>
        <taxon>Bacillales</taxon>
        <taxon>Bacillaceae</taxon>
        <taxon>Alkalihalophilus</taxon>
    </lineage>
</organism>